<dbReference type="AlphaFoldDB" id="A0AAV5V4F1"/>
<dbReference type="SMART" id="SM00355">
    <property type="entry name" value="ZnF_C2H2"/>
    <property type="match status" value="5"/>
</dbReference>
<reference evidence="3" key="1">
    <citation type="submission" date="2023-10" db="EMBL/GenBank/DDBJ databases">
        <title>Genome assembly of Pristionchus species.</title>
        <authorList>
            <person name="Yoshida K."/>
            <person name="Sommer R.J."/>
        </authorList>
    </citation>
    <scope>NUCLEOTIDE SEQUENCE</scope>
    <source>
        <strain evidence="3">RS5133</strain>
    </source>
</reference>
<dbReference type="PROSITE" id="PS00028">
    <property type="entry name" value="ZINC_FINGER_C2H2_1"/>
    <property type="match status" value="1"/>
</dbReference>
<name>A0AAV5V4F1_9BILA</name>
<protein>
    <recommendedName>
        <fullName evidence="2">C2H2-type domain-containing protein</fullName>
    </recommendedName>
</protein>
<comment type="caution">
    <text evidence="3">The sequence shown here is derived from an EMBL/GenBank/DDBJ whole genome shotgun (WGS) entry which is preliminary data.</text>
</comment>
<sequence>MTSVSSRESILLARECVTEVIEQCGAQDSVCPQDAILVVLSRITVNALDCVLSAQVFHYDSLLQSVDEAIESYSESNIAKFAYAFSILMNEMNGSIIGAKEQSQLAVVDDSTLDPVYQVKEEMEEVVAGETAAIPLDPASLESMFPTEVKTEIKLELEEEEKPLGLIEEPAIDMTEMESHDTEGTDAVPVNGVVRSAPDTIGPVGGRSNRREEDAFHCHPGPSSAAALTPEERSAWLKQAMKEQVFEKYGRRRAAKVPALFTVPDLPDTVSERVSGRCHVCRDTVDDIDMHVRQFHPRRLDVIRKKPAKEVPSSTTLPKPVEPDVDAGPCANPAWRCELCPAVVEEIELHEEQFHTEEWLKRAGTCRVGGCDYRSINPTALKEHASIAHSNVPATASLYASFPSKTRCPYCQTYVPGLPFLKSHMRIHQIMLTNQTPILICVACSFKCARVYQMIRHWSESRGACWKGLRFDYAAAKSALQHAYWAAPAARRPSRQLPTAAAAAAA</sequence>
<proteinExistence type="predicted"/>
<dbReference type="InterPro" id="IPR013087">
    <property type="entry name" value="Znf_C2H2_type"/>
</dbReference>
<keyword evidence="4" id="KW-1185">Reference proteome</keyword>
<feature type="non-terminal residue" evidence="3">
    <location>
        <position position="506"/>
    </location>
</feature>
<evidence type="ECO:0000259" key="2">
    <source>
        <dbReference type="PROSITE" id="PS00028"/>
    </source>
</evidence>
<accession>A0AAV5V4F1</accession>
<organism evidence="3 4">
    <name type="scientific">Pristionchus fissidentatus</name>
    <dbReference type="NCBI Taxonomy" id="1538716"/>
    <lineage>
        <taxon>Eukaryota</taxon>
        <taxon>Metazoa</taxon>
        <taxon>Ecdysozoa</taxon>
        <taxon>Nematoda</taxon>
        <taxon>Chromadorea</taxon>
        <taxon>Rhabditida</taxon>
        <taxon>Rhabditina</taxon>
        <taxon>Diplogasteromorpha</taxon>
        <taxon>Diplogasteroidea</taxon>
        <taxon>Neodiplogasteridae</taxon>
        <taxon>Pristionchus</taxon>
    </lineage>
</organism>
<evidence type="ECO:0000313" key="3">
    <source>
        <dbReference type="EMBL" id="GMT13138.1"/>
    </source>
</evidence>
<evidence type="ECO:0000256" key="1">
    <source>
        <dbReference type="SAM" id="MobiDB-lite"/>
    </source>
</evidence>
<dbReference type="Proteomes" id="UP001432322">
    <property type="component" value="Unassembled WGS sequence"/>
</dbReference>
<evidence type="ECO:0000313" key="4">
    <source>
        <dbReference type="Proteomes" id="UP001432322"/>
    </source>
</evidence>
<feature type="domain" description="C2H2-type" evidence="2">
    <location>
        <begin position="408"/>
        <end position="428"/>
    </location>
</feature>
<feature type="region of interest" description="Disordered" evidence="1">
    <location>
        <begin position="182"/>
        <end position="209"/>
    </location>
</feature>
<gene>
    <name evidence="3" type="ORF">PFISCL1PPCAC_4435</name>
</gene>
<dbReference type="EMBL" id="BTSY01000002">
    <property type="protein sequence ID" value="GMT13138.1"/>
    <property type="molecule type" value="Genomic_DNA"/>
</dbReference>